<evidence type="ECO:0000256" key="2">
    <source>
        <dbReference type="ARBA" id="ARBA00022989"/>
    </source>
</evidence>
<dbReference type="InterPro" id="IPR009825">
    <property type="entry name" value="ECF_substrate-spec-like"/>
</dbReference>
<keyword evidence="2 3" id="KW-1133">Transmembrane helix</keyword>
<dbReference type="EMBL" id="LRQT01000088">
    <property type="protein sequence ID" value="KXA62556.1"/>
    <property type="molecule type" value="Genomic_DNA"/>
</dbReference>
<evidence type="ECO:0000256" key="1">
    <source>
        <dbReference type="ARBA" id="ARBA00022692"/>
    </source>
</evidence>
<keyword evidence="3" id="KW-0472">Membrane</keyword>
<name>A0A133S2G4_9FIRM</name>
<gene>
    <name evidence="4" type="ORF">HMPREF3233_01585</name>
    <name evidence="5" type="ORF">QP520_06275</name>
</gene>
<dbReference type="RefSeq" id="WP_005383003.1">
    <property type="nucleotide sequence ID" value="NZ_CACRUN010000014.1"/>
</dbReference>
<reference evidence="4 6" key="1">
    <citation type="submission" date="2016-01" db="EMBL/GenBank/DDBJ databases">
        <authorList>
            <person name="Oliw E.H."/>
        </authorList>
    </citation>
    <scope>NUCLEOTIDE SEQUENCE [LARGE SCALE GENOMIC DNA]</scope>
    <source>
        <strain evidence="4 6">CMW7756B</strain>
    </source>
</reference>
<evidence type="ECO:0000313" key="4">
    <source>
        <dbReference type="EMBL" id="KXA62556.1"/>
    </source>
</evidence>
<dbReference type="STRING" id="39777.B7L28_00215"/>
<dbReference type="Proteomes" id="UP000070226">
    <property type="component" value="Unassembled WGS sequence"/>
</dbReference>
<feature type="transmembrane region" description="Helical" evidence="3">
    <location>
        <begin position="40"/>
        <end position="67"/>
    </location>
</feature>
<accession>A0A133S2G4</accession>
<feature type="transmembrane region" description="Helical" evidence="3">
    <location>
        <begin position="108"/>
        <end position="131"/>
    </location>
</feature>
<protein>
    <submittedName>
        <fullName evidence="5">ECF transporter S component</fullName>
    </submittedName>
</protein>
<evidence type="ECO:0000256" key="3">
    <source>
        <dbReference type="SAM" id="Phobius"/>
    </source>
</evidence>
<evidence type="ECO:0000313" key="5">
    <source>
        <dbReference type="EMBL" id="MDK7357228.1"/>
    </source>
</evidence>
<dbReference type="PANTHER" id="PTHR37815:SF3">
    <property type="entry name" value="UPF0397 PROTEIN SPR0429"/>
    <property type="match status" value="1"/>
</dbReference>
<keyword evidence="1 3" id="KW-0812">Transmembrane</keyword>
<dbReference type="Pfam" id="PF07155">
    <property type="entry name" value="ECF-ribofla_trS"/>
    <property type="match status" value="1"/>
</dbReference>
<dbReference type="EMBL" id="JASORJ010000008">
    <property type="protein sequence ID" value="MDK7357228.1"/>
    <property type="molecule type" value="Genomic_DNA"/>
</dbReference>
<feature type="transmembrane region" description="Helical" evidence="3">
    <location>
        <begin position="143"/>
        <end position="161"/>
    </location>
</feature>
<dbReference type="Proteomes" id="UP001236274">
    <property type="component" value="Unassembled WGS sequence"/>
</dbReference>
<dbReference type="PATRIC" id="fig|39777.7.peg.1551"/>
<sequence length="175" mass="18511">MKLKTRDIVYIGFIAALCAVATTIRIEIPGGAMVHLGSAALFTSSILFGGLYGGLGAAIGSALFDLFGGHTQYIVFSFFIKGIAGLIVGGMTAGYLPPSITKPTASFTRILIALIIGTIWTAFGYFLAWWFVLESAAVAASKIQYSLITSAAGIVVAIILTPKLQKVVRRLFTKN</sequence>
<feature type="transmembrane region" description="Helical" evidence="3">
    <location>
        <begin position="73"/>
        <end position="96"/>
    </location>
</feature>
<organism evidence="4">
    <name type="scientific">Veillonella atypica</name>
    <dbReference type="NCBI Taxonomy" id="39777"/>
    <lineage>
        <taxon>Bacteria</taxon>
        <taxon>Bacillati</taxon>
        <taxon>Bacillota</taxon>
        <taxon>Negativicutes</taxon>
        <taxon>Veillonellales</taxon>
        <taxon>Veillonellaceae</taxon>
        <taxon>Veillonella</taxon>
    </lineage>
</organism>
<feature type="transmembrane region" description="Helical" evidence="3">
    <location>
        <begin position="6"/>
        <end position="28"/>
    </location>
</feature>
<dbReference type="PANTHER" id="PTHR37815">
    <property type="entry name" value="UPF0397 PROTEIN BC_2624-RELATED"/>
    <property type="match status" value="1"/>
</dbReference>
<dbReference type="GO" id="GO:0016020">
    <property type="term" value="C:membrane"/>
    <property type="evidence" value="ECO:0007669"/>
    <property type="project" value="InterPro"/>
</dbReference>
<proteinExistence type="predicted"/>
<dbReference type="AlphaFoldDB" id="A0A133S2G4"/>
<dbReference type="Gene3D" id="1.10.1760.20">
    <property type="match status" value="1"/>
</dbReference>
<comment type="caution">
    <text evidence="4">The sequence shown here is derived from an EMBL/GenBank/DDBJ whole genome shotgun (WGS) entry which is preliminary data.</text>
</comment>
<reference evidence="5" key="2">
    <citation type="submission" date="2023-05" db="EMBL/GenBank/DDBJ databases">
        <title>Cataloging the Phylogenetic Diversity of Human Bladder Bacteria.</title>
        <authorList>
            <person name="Du J."/>
        </authorList>
    </citation>
    <scope>NUCLEOTIDE SEQUENCE</scope>
    <source>
        <strain evidence="5">UMB10101</strain>
    </source>
</reference>
<evidence type="ECO:0000313" key="6">
    <source>
        <dbReference type="Proteomes" id="UP000070226"/>
    </source>
</evidence>